<dbReference type="OrthoDB" id="3853819at2"/>
<reference evidence="2" key="1">
    <citation type="journal article" date="2017" name="Acta Aliment.">
        <title>Plant polysaccharide degrading enzyme system of Thermpbifida cellulosilytica TB100 revealed by de novo genome project data.</title>
        <authorList>
            <person name="Toth A."/>
            <person name="Baka E."/>
            <person name="Luzics S."/>
            <person name="Bata-Vidacs I."/>
            <person name="Nagy I."/>
            <person name="Balint B."/>
            <person name="Herceg R."/>
            <person name="Olasz F."/>
            <person name="Wilk T."/>
            <person name="Nagy T."/>
            <person name="Kriszt B."/>
            <person name="Nagy I."/>
            <person name="Kukolya J."/>
        </authorList>
    </citation>
    <scope>NUCLEOTIDE SEQUENCE [LARGE SCALE GENOMIC DNA]</scope>
    <source>
        <strain evidence="2">TB100</strain>
    </source>
</reference>
<dbReference type="AlphaFoldDB" id="A0A147KH33"/>
<dbReference type="InterPro" id="IPR045647">
    <property type="entry name" value="DUF6401"/>
</dbReference>
<accession>A0A147KH33</accession>
<dbReference type="Proteomes" id="UP000074382">
    <property type="component" value="Unassembled WGS sequence"/>
</dbReference>
<dbReference type="Pfam" id="PF19939">
    <property type="entry name" value="DUF6401"/>
    <property type="match status" value="1"/>
</dbReference>
<dbReference type="RefSeq" id="WP_068753335.1">
    <property type="nucleotide sequence ID" value="NZ_KQ950180.1"/>
</dbReference>
<evidence type="ECO:0000313" key="2">
    <source>
        <dbReference type="Proteomes" id="UP000074382"/>
    </source>
</evidence>
<gene>
    <name evidence="1" type="ORF">AC529_11495</name>
</gene>
<dbReference type="PATRIC" id="fig|665004.4.peg.599"/>
<comment type="caution">
    <text evidence="1">The sequence shown here is derived from an EMBL/GenBank/DDBJ whole genome shotgun (WGS) entry which is preliminary data.</text>
</comment>
<keyword evidence="2" id="KW-1185">Reference proteome</keyword>
<proteinExistence type="predicted"/>
<sequence length="103" mass="11527">MRSGFSARCPLAQLTHAFDSVGLREEPSVPGLLAQVDQHVAAVRDALADSGVPLSRRSLAQYLRGFLDGCRERGWHSTEVDYDWETLRLLAICRLAREEGFVR</sequence>
<organism evidence="1 2">
    <name type="scientific">Thermobifida cellulosilytica TB100</name>
    <dbReference type="NCBI Taxonomy" id="665004"/>
    <lineage>
        <taxon>Bacteria</taxon>
        <taxon>Bacillati</taxon>
        <taxon>Actinomycetota</taxon>
        <taxon>Actinomycetes</taxon>
        <taxon>Streptosporangiales</taxon>
        <taxon>Nocardiopsidaceae</taxon>
        <taxon>Thermobifida</taxon>
    </lineage>
</organism>
<protein>
    <submittedName>
        <fullName evidence="1">Uncharacterized protein</fullName>
    </submittedName>
</protein>
<dbReference type="STRING" id="665004.AC529_11495"/>
<evidence type="ECO:0000313" key="1">
    <source>
        <dbReference type="EMBL" id="KUP96602.1"/>
    </source>
</evidence>
<name>A0A147KH33_THECS</name>
<dbReference type="EMBL" id="LGEM01000088">
    <property type="protein sequence ID" value="KUP96602.1"/>
    <property type="molecule type" value="Genomic_DNA"/>
</dbReference>